<protein>
    <submittedName>
        <fullName evidence="1">Uncharacterized protein</fullName>
    </submittedName>
</protein>
<keyword evidence="2" id="KW-1185">Reference proteome</keyword>
<dbReference type="Proteomes" id="UP000265520">
    <property type="component" value="Unassembled WGS sequence"/>
</dbReference>
<reference evidence="1 2" key="1">
    <citation type="journal article" date="2018" name="Front. Plant Sci.">
        <title>Red Clover (Trifolium pratense) and Zigzag Clover (T. medium) - A Picture of Genomic Similarities and Differences.</title>
        <authorList>
            <person name="Dluhosova J."/>
            <person name="Istvanek J."/>
            <person name="Nedelnik J."/>
            <person name="Repkova J."/>
        </authorList>
    </citation>
    <scope>NUCLEOTIDE SEQUENCE [LARGE SCALE GENOMIC DNA]</scope>
    <source>
        <strain evidence="2">cv. 10/8</strain>
        <tissue evidence="1">Leaf</tissue>
    </source>
</reference>
<accession>A0A392MJ05</accession>
<comment type="caution">
    <text evidence="1">The sequence shown here is derived from an EMBL/GenBank/DDBJ whole genome shotgun (WGS) entry which is preliminary data.</text>
</comment>
<organism evidence="1 2">
    <name type="scientific">Trifolium medium</name>
    <dbReference type="NCBI Taxonomy" id="97028"/>
    <lineage>
        <taxon>Eukaryota</taxon>
        <taxon>Viridiplantae</taxon>
        <taxon>Streptophyta</taxon>
        <taxon>Embryophyta</taxon>
        <taxon>Tracheophyta</taxon>
        <taxon>Spermatophyta</taxon>
        <taxon>Magnoliopsida</taxon>
        <taxon>eudicotyledons</taxon>
        <taxon>Gunneridae</taxon>
        <taxon>Pentapetalae</taxon>
        <taxon>rosids</taxon>
        <taxon>fabids</taxon>
        <taxon>Fabales</taxon>
        <taxon>Fabaceae</taxon>
        <taxon>Papilionoideae</taxon>
        <taxon>50 kb inversion clade</taxon>
        <taxon>NPAAA clade</taxon>
        <taxon>Hologalegina</taxon>
        <taxon>IRL clade</taxon>
        <taxon>Trifolieae</taxon>
        <taxon>Trifolium</taxon>
    </lineage>
</organism>
<proteinExistence type="predicted"/>
<dbReference type="AlphaFoldDB" id="A0A392MJ05"/>
<dbReference type="EMBL" id="LXQA010011451">
    <property type="protein sequence ID" value="MCH87065.1"/>
    <property type="molecule type" value="Genomic_DNA"/>
</dbReference>
<feature type="non-terminal residue" evidence="1">
    <location>
        <position position="217"/>
    </location>
</feature>
<gene>
    <name evidence="1" type="ORF">A2U01_0007930</name>
</gene>
<evidence type="ECO:0000313" key="2">
    <source>
        <dbReference type="Proteomes" id="UP000265520"/>
    </source>
</evidence>
<sequence>MESNKGIIASSCKPIMQYQQGGSMTKMGGVFSTLELGIQYYWPNNPIVEHVIKNVVFRLGMLRAMLNVVVVGIAYQVIRVSIKGYSRSCSENANSLWNQIVQRVGFSVWVAAVLDSFTKVANCFSTTCSAYKMVPPKAEYLQMTPKGRHSKKWDQGDNDYFFYIKGSLQFQQWDLGGCSLVHGEGQHDLEATPEDTNITLQYCVNFNLEDKVDFKGE</sequence>
<evidence type="ECO:0000313" key="1">
    <source>
        <dbReference type="EMBL" id="MCH87065.1"/>
    </source>
</evidence>
<name>A0A392MJ05_9FABA</name>